<sequence>MDVPDASNKISARLRVDGHSRPWALTTPGKRSRRPLGWNRISNKKRTGLINREKGIGPPELSFTGRKETVKEANSQPYPKSSLSFGCRRRCKSSSAVAGNSFFTWVVNWFSMRSNQLCAAAVSLVLGCIGRWCGREIGRSALSLARSAQAERDNESCFIAARRPAAPRPASFYVSLKVIKASIAVLSSGSHRLLDIARTTLPDLNGIY</sequence>
<accession>A0A4C1XU92</accession>
<dbReference type="OrthoDB" id="1737200at2759"/>
<evidence type="ECO:0000313" key="1">
    <source>
        <dbReference type="EMBL" id="GBP66613.1"/>
    </source>
</evidence>
<dbReference type="AlphaFoldDB" id="A0A4C1XU92"/>
<comment type="caution">
    <text evidence="1">The sequence shown here is derived from an EMBL/GenBank/DDBJ whole genome shotgun (WGS) entry which is preliminary data.</text>
</comment>
<evidence type="ECO:0000313" key="2">
    <source>
        <dbReference type="Proteomes" id="UP000299102"/>
    </source>
</evidence>
<keyword evidence="2" id="KW-1185">Reference proteome</keyword>
<name>A0A4C1XU92_EUMVA</name>
<reference evidence="1 2" key="1">
    <citation type="journal article" date="2019" name="Commun. Biol.">
        <title>The bagworm genome reveals a unique fibroin gene that provides high tensile strength.</title>
        <authorList>
            <person name="Kono N."/>
            <person name="Nakamura H."/>
            <person name="Ohtoshi R."/>
            <person name="Tomita M."/>
            <person name="Numata K."/>
            <person name="Arakawa K."/>
        </authorList>
    </citation>
    <scope>NUCLEOTIDE SEQUENCE [LARGE SCALE GENOMIC DNA]</scope>
</reference>
<protein>
    <submittedName>
        <fullName evidence="1">Uncharacterized protein</fullName>
    </submittedName>
</protein>
<proteinExistence type="predicted"/>
<dbReference type="Proteomes" id="UP000299102">
    <property type="component" value="Unassembled WGS sequence"/>
</dbReference>
<gene>
    <name evidence="1" type="ORF">EVAR_50438_1</name>
</gene>
<organism evidence="1 2">
    <name type="scientific">Eumeta variegata</name>
    <name type="common">Bagworm moth</name>
    <name type="synonym">Eumeta japonica</name>
    <dbReference type="NCBI Taxonomy" id="151549"/>
    <lineage>
        <taxon>Eukaryota</taxon>
        <taxon>Metazoa</taxon>
        <taxon>Ecdysozoa</taxon>
        <taxon>Arthropoda</taxon>
        <taxon>Hexapoda</taxon>
        <taxon>Insecta</taxon>
        <taxon>Pterygota</taxon>
        <taxon>Neoptera</taxon>
        <taxon>Endopterygota</taxon>
        <taxon>Lepidoptera</taxon>
        <taxon>Glossata</taxon>
        <taxon>Ditrysia</taxon>
        <taxon>Tineoidea</taxon>
        <taxon>Psychidae</taxon>
        <taxon>Oiketicinae</taxon>
        <taxon>Eumeta</taxon>
    </lineage>
</organism>
<dbReference type="EMBL" id="BGZK01000963">
    <property type="protein sequence ID" value="GBP66613.1"/>
    <property type="molecule type" value="Genomic_DNA"/>
</dbReference>